<dbReference type="STRING" id="101127.A0A1X2GXA0"/>
<dbReference type="GO" id="GO:0012505">
    <property type="term" value="C:endomembrane system"/>
    <property type="evidence" value="ECO:0007669"/>
    <property type="project" value="UniProtKB-SubCell"/>
</dbReference>
<sequence>MADHELEKEDLSYSLKDQWNADPFASTEDQVDDSTEAGRIVKQQPPATKWELQTYYLYYNANNGFTMNSYMTNIFQQLAFAGGYTNPSDPSTRGCTDPTAPCYVPWSGSFANVQSITLYLQAISFSIQFVLYTTFGSLADYGRWNRHILLVATVILIACQILPITLVNDDGSHWNGMLALDIVGLISYGATLVFYGAAFPNLSDNLPVVRQARADPTKTKSEKMAVVERWRNHVSAISTTHSNIGFLVLTGVLSGAGYYPWGNKYNFADGTQPILGNAPIFNYIATVVCGGYLLLGTVPYFIAQPRGRGGPALPEGEHYMTIGWKNVINALKEARKFRYLFLYIFSYFLFADAVTTTNVMIGTIQGELTSFNGLQTTILNLASAASSIVGCLLFLLVAKRFGVRTKVNLFIIVFLSAIVAVWGCIGIGSDRFGFKNVWELWAFYVWSGLFTAPIWAWQQTMLAELIPKGKENLFFGLFGVVNKGSAWVGPVIIGAITDKVSNLYLGWAVILAFFVVSLIILWFVDVDAAKADIERFYREQEKLELDQAQQLQQPELHGEKVEVSSVEKA</sequence>
<dbReference type="InterPro" id="IPR050495">
    <property type="entry name" value="ATG22/LtaA_families"/>
</dbReference>
<feature type="transmembrane region" description="Helical" evidence="7">
    <location>
        <begin position="503"/>
        <end position="524"/>
    </location>
</feature>
<evidence type="ECO:0000256" key="2">
    <source>
        <dbReference type="ARBA" id="ARBA00006978"/>
    </source>
</evidence>
<dbReference type="GO" id="GO:0006914">
    <property type="term" value="P:autophagy"/>
    <property type="evidence" value="ECO:0007669"/>
    <property type="project" value="UniProtKB-KW"/>
</dbReference>
<dbReference type="InterPro" id="IPR024671">
    <property type="entry name" value="Atg22-like"/>
</dbReference>
<dbReference type="PANTHER" id="PTHR23519">
    <property type="entry name" value="AUTOPHAGY-RELATED PROTEIN 22"/>
    <property type="match status" value="1"/>
</dbReference>
<feature type="transmembrane region" description="Helical" evidence="7">
    <location>
        <begin position="340"/>
        <end position="365"/>
    </location>
</feature>
<keyword evidence="4 7" id="KW-0812">Transmembrane</keyword>
<evidence type="ECO:0000256" key="6">
    <source>
        <dbReference type="ARBA" id="ARBA00023136"/>
    </source>
</evidence>
<evidence type="ECO:0000256" key="4">
    <source>
        <dbReference type="ARBA" id="ARBA00022692"/>
    </source>
</evidence>
<evidence type="ECO:0000313" key="9">
    <source>
        <dbReference type="EMBL" id="ORX62652.1"/>
    </source>
</evidence>
<dbReference type="PROSITE" id="PS50850">
    <property type="entry name" value="MFS"/>
    <property type="match status" value="1"/>
</dbReference>
<organism evidence="9 10">
    <name type="scientific">Hesseltinella vesiculosa</name>
    <dbReference type="NCBI Taxonomy" id="101127"/>
    <lineage>
        <taxon>Eukaryota</taxon>
        <taxon>Fungi</taxon>
        <taxon>Fungi incertae sedis</taxon>
        <taxon>Mucoromycota</taxon>
        <taxon>Mucoromycotina</taxon>
        <taxon>Mucoromycetes</taxon>
        <taxon>Mucorales</taxon>
        <taxon>Cunninghamellaceae</taxon>
        <taxon>Hesseltinella</taxon>
    </lineage>
</organism>
<feature type="transmembrane region" description="Helical" evidence="7">
    <location>
        <begin position="409"/>
        <end position="428"/>
    </location>
</feature>
<comment type="caution">
    <text evidence="9">The sequence shown here is derived from an EMBL/GenBank/DDBJ whole genome shotgun (WGS) entry which is preliminary data.</text>
</comment>
<comment type="similarity">
    <text evidence="2 7">Belongs to the ATG22 family.</text>
</comment>
<name>A0A1X2GXA0_9FUNG</name>
<feature type="transmembrane region" description="Helical" evidence="7">
    <location>
        <begin position="116"/>
        <end position="135"/>
    </location>
</feature>
<dbReference type="OrthoDB" id="192733at2759"/>
<proteinExistence type="inferred from homology"/>
<keyword evidence="7" id="KW-0029">Amino-acid transport</keyword>
<dbReference type="GO" id="GO:0022857">
    <property type="term" value="F:transmembrane transporter activity"/>
    <property type="evidence" value="ECO:0007669"/>
    <property type="project" value="InterPro"/>
</dbReference>
<feature type="transmembrane region" description="Helical" evidence="7">
    <location>
        <begin position="281"/>
        <end position="303"/>
    </location>
</feature>
<feature type="transmembrane region" description="Helical" evidence="7">
    <location>
        <begin position="473"/>
        <end position="497"/>
    </location>
</feature>
<keyword evidence="3 7" id="KW-0813">Transport</keyword>
<evidence type="ECO:0000256" key="5">
    <source>
        <dbReference type="ARBA" id="ARBA00022989"/>
    </source>
</evidence>
<keyword evidence="10" id="KW-1185">Reference proteome</keyword>
<protein>
    <recommendedName>
        <fullName evidence="7">Autophagy-related protein</fullName>
    </recommendedName>
</protein>
<dbReference type="InterPro" id="IPR036259">
    <property type="entry name" value="MFS_trans_sf"/>
</dbReference>
<comment type="function">
    <text evidence="7">Vacuolar effluxer which mediate the efflux of amino acids resulting from autophagic degradation. The release of autophagic amino acids allows the maintenance of protein synthesis and viability during nitrogen starvation.</text>
</comment>
<keyword evidence="5 7" id="KW-1133">Transmembrane helix</keyword>
<evidence type="ECO:0000256" key="1">
    <source>
        <dbReference type="ARBA" id="ARBA00004127"/>
    </source>
</evidence>
<evidence type="ECO:0000313" key="10">
    <source>
        <dbReference type="Proteomes" id="UP000242146"/>
    </source>
</evidence>
<dbReference type="GO" id="GO:0005774">
    <property type="term" value="C:vacuolar membrane"/>
    <property type="evidence" value="ECO:0007669"/>
    <property type="project" value="UniProtKB-SubCell"/>
</dbReference>
<comment type="subcellular location">
    <subcellularLocation>
        <location evidence="1">Endomembrane system</location>
        <topology evidence="1">Multi-pass membrane protein</topology>
    </subcellularLocation>
    <subcellularLocation>
        <location evidence="7">Vacuole membrane</location>
        <topology evidence="7">Multi-pass membrane protein</topology>
    </subcellularLocation>
</comment>
<dbReference type="PANTHER" id="PTHR23519:SF1">
    <property type="entry name" value="AUTOPHAGY-RELATED PROTEIN 22"/>
    <property type="match status" value="1"/>
</dbReference>
<keyword evidence="7" id="KW-0072">Autophagy</keyword>
<feature type="domain" description="Major facilitator superfamily (MFS) profile" evidence="8">
    <location>
        <begin position="339"/>
        <end position="569"/>
    </location>
</feature>
<dbReference type="Gene3D" id="1.20.1250.20">
    <property type="entry name" value="MFS general substrate transporter like domains"/>
    <property type="match status" value="1"/>
</dbReference>
<dbReference type="AlphaFoldDB" id="A0A1X2GXA0"/>
<dbReference type="InterPro" id="IPR020846">
    <property type="entry name" value="MFS_dom"/>
</dbReference>
<feature type="transmembrane region" description="Helical" evidence="7">
    <location>
        <begin position="377"/>
        <end position="397"/>
    </location>
</feature>
<dbReference type="GO" id="GO:0006865">
    <property type="term" value="P:amino acid transport"/>
    <property type="evidence" value="ECO:0007669"/>
    <property type="project" value="UniProtKB-KW"/>
</dbReference>
<dbReference type="SUPFAM" id="SSF103473">
    <property type="entry name" value="MFS general substrate transporter"/>
    <property type="match status" value="1"/>
</dbReference>
<evidence type="ECO:0000256" key="3">
    <source>
        <dbReference type="ARBA" id="ARBA00022448"/>
    </source>
</evidence>
<keyword evidence="6 7" id="KW-0472">Membrane</keyword>
<dbReference type="EMBL" id="MCGT01000001">
    <property type="protein sequence ID" value="ORX62652.1"/>
    <property type="molecule type" value="Genomic_DNA"/>
</dbReference>
<feature type="transmembrane region" description="Helical" evidence="7">
    <location>
        <begin position="440"/>
        <end position="457"/>
    </location>
</feature>
<keyword evidence="7" id="KW-0926">Vacuole</keyword>
<feature type="transmembrane region" description="Helical" evidence="7">
    <location>
        <begin position="178"/>
        <end position="198"/>
    </location>
</feature>
<evidence type="ECO:0000259" key="8">
    <source>
        <dbReference type="PROSITE" id="PS50850"/>
    </source>
</evidence>
<feature type="transmembrane region" description="Helical" evidence="7">
    <location>
        <begin position="147"/>
        <end position="166"/>
    </location>
</feature>
<gene>
    <name evidence="9" type="ORF">DM01DRAFT_1314184</name>
</gene>
<dbReference type="Pfam" id="PF11700">
    <property type="entry name" value="ATG22"/>
    <property type="match status" value="1"/>
</dbReference>
<dbReference type="Proteomes" id="UP000242146">
    <property type="component" value="Unassembled WGS sequence"/>
</dbReference>
<reference evidence="9 10" key="1">
    <citation type="submission" date="2016-07" db="EMBL/GenBank/DDBJ databases">
        <title>Pervasive Adenine N6-methylation of Active Genes in Fungi.</title>
        <authorList>
            <consortium name="DOE Joint Genome Institute"/>
            <person name="Mondo S.J."/>
            <person name="Dannebaum R.O."/>
            <person name="Kuo R.C."/>
            <person name="Labutti K."/>
            <person name="Haridas S."/>
            <person name="Kuo A."/>
            <person name="Salamov A."/>
            <person name="Ahrendt S.R."/>
            <person name="Lipzen A."/>
            <person name="Sullivan W."/>
            <person name="Andreopoulos W.B."/>
            <person name="Clum A."/>
            <person name="Lindquist E."/>
            <person name="Daum C."/>
            <person name="Ramamoorthy G.K."/>
            <person name="Gryganskyi A."/>
            <person name="Culley D."/>
            <person name="Magnuson J.K."/>
            <person name="James T.Y."/>
            <person name="O'Malley M.A."/>
            <person name="Stajich J.E."/>
            <person name="Spatafora J.W."/>
            <person name="Visel A."/>
            <person name="Grigoriev I.V."/>
        </authorList>
    </citation>
    <scope>NUCLEOTIDE SEQUENCE [LARGE SCALE GENOMIC DNA]</scope>
    <source>
        <strain evidence="9 10">NRRL 3301</strain>
    </source>
</reference>
<feature type="transmembrane region" description="Helical" evidence="7">
    <location>
        <begin position="244"/>
        <end position="261"/>
    </location>
</feature>
<evidence type="ECO:0000256" key="7">
    <source>
        <dbReference type="RuleBase" id="RU363073"/>
    </source>
</evidence>
<accession>A0A1X2GXA0</accession>